<keyword evidence="5" id="KW-1185">Reference proteome</keyword>
<proteinExistence type="predicted"/>
<comment type="caution">
    <text evidence="4">The sequence shown here is derived from an EMBL/GenBank/DDBJ whole genome shotgun (WGS) entry which is preliminary data.</text>
</comment>
<accession>A0A021VUJ7</accession>
<name>A0A021VUJ7_9CELL</name>
<evidence type="ECO:0000313" key="4">
    <source>
        <dbReference type="EMBL" id="EYR62752.1"/>
    </source>
</evidence>
<dbReference type="Gene3D" id="3.90.1750.20">
    <property type="entry name" value="Putative Large Serine Recombinase, Chain B, Domain 2"/>
    <property type="match status" value="1"/>
</dbReference>
<dbReference type="Pfam" id="PF07508">
    <property type="entry name" value="Recombinase"/>
    <property type="match status" value="1"/>
</dbReference>
<dbReference type="CDD" id="cd00338">
    <property type="entry name" value="Ser_Recombinase"/>
    <property type="match status" value="1"/>
</dbReference>
<dbReference type="Gene3D" id="3.40.50.1390">
    <property type="entry name" value="Resolvase, N-terminal catalytic domain"/>
    <property type="match status" value="1"/>
</dbReference>
<dbReference type="InterPro" id="IPR050639">
    <property type="entry name" value="SSR_resolvase"/>
</dbReference>
<dbReference type="EMBL" id="AXCW01000176">
    <property type="protein sequence ID" value="EYR62752.1"/>
    <property type="molecule type" value="Genomic_DNA"/>
</dbReference>
<feature type="non-terminal residue" evidence="4">
    <location>
        <position position="220"/>
    </location>
</feature>
<dbReference type="OrthoDB" id="4500247at2"/>
<dbReference type="InterPro" id="IPR006119">
    <property type="entry name" value="Resolv_N"/>
</dbReference>
<dbReference type="SMART" id="SM00857">
    <property type="entry name" value="Resolvase"/>
    <property type="match status" value="1"/>
</dbReference>
<dbReference type="GO" id="GO:0000150">
    <property type="term" value="F:DNA strand exchange activity"/>
    <property type="evidence" value="ECO:0007669"/>
    <property type="project" value="InterPro"/>
</dbReference>
<dbReference type="Pfam" id="PF00239">
    <property type="entry name" value="Resolvase"/>
    <property type="match status" value="1"/>
</dbReference>
<feature type="region of interest" description="Disordered" evidence="1">
    <location>
        <begin position="133"/>
        <end position="152"/>
    </location>
</feature>
<protein>
    <submittedName>
        <fullName evidence="4">Serine recombinase</fullName>
    </submittedName>
</protein>
<dbReference type="Proteomes" id="UP000019753">
    <property type="component" value="Unassembled WGS sequence"/>
</dbReference>
<evidence type="ECO:0000259" key="2">
    <source>
        <dbReference type="PROSITE" id="PS51736"/>
    </source>
</evidence>
<gene>
    <name evidence="4" type="ORF">N866_05505</name>
</gene>
<dbReference type="InterPro" id="IPR011109">
    <property type="entry name" value="DNA_bind_recombinase_dom"/>
</dbReference>
<dbReference type="InterPro" id="IPR038109">
    <property type="entry name" value="DNA_bind_recomb_sf"/>
</dbReference>
<evidence type="ECO:0000313" key="5">
    <source>
        <dbReference type="Proteomes" id="UP000019753"/>
    </source>
</evidence>
<dbReference type="GO" id="GO:0003677">
    <property type="term" value="F:DNA binding"/>
    <property type="evidence" value="ECO:0007669"/>
    <property type="project" value="InterPro"/>
</dbReference>
<dbReference type="PANTHER" id="PTHR30461:SF23">
    <property type="entry name" value="DNA RECOMBINASE-RELATED"/>
    <property type="match status" value="1"/>
</dbReference>
<dbReference type="AlphaFoldDB" id="A0A021VUJ7"/>
<sequence length="220" mass="24360">MDVVIYARQSLDRTGEGAAVERQIADCRALAERRGWTVRDVLVDNDMSASSGRVRPAYQRLLAMMKAGEIGAVVVWHVDRLTRRLVDLEDVIGLCETSGVRLATVTGDLDLGTDTGRMLARILASVARGEVERKGTRQRRANRQRAEQGKAQWTRRPFGYDRADGRVTVVEREAEALREAAQHVLAGRAVAQLVKRWNAEGLPTSTGAKWTTTSALIHRS</sequence>
<reference evidence="4 5" key="1">
    <citation type="submission" date="2014-01" db="EMBL/GenBank/DDBJ databases">
        <title>Actinotalea ferrariae CF5-4.</title>
        <authorList>
            <person name="Chen F."/>
            <person name="Li Y."/>
            <person name="Wang G."/>
        </authorList>
    </citation>
    <scope>NUCLEOTIDE SEQUENCE [LARGE SCALE GENOMIC DNA]</scope>
    <source>
        <strain evidence="4 5">CF5-4</strain>
    </source>
</reference>
<organism evidence="4 5">
    <name type="scientific">Actinotalea ferrariae CF5-4</name>
    <dbReference type="NCBI Taxonomy" id="948458"/>
    <lineage>
        <taxon>Bacteria</taxon>
        <taxon>Bacillati</taxon>
        <taxon>Actinomycetota</taxon>
        <taxon>Actinomycetes</taxon>
        <taxon>Micrococcales</taxon>
        <taxon>Cellulomonadaceae</taxon>
        <taxon>Actinotalea</taxon>
    </lineage>
</organism>
<feature type="domain" description="Resolvase/invertase-type recombinase catalytic" evidence="2">
    <location>
        <begin position="2"/>
        <end position="149"/>
    </location>
</feature>
<dbReference type="SUPFAM" id="SSF53041">
    <property type="entry name" value="Resolvase-like"/>
    <property type="match status" value="1"/>
</dbReference>
<dbReference type="InterPro" id="IPR036162">
    <property type="entry name" value="Resolvase-like_N_sf"/>
</dbReference>
<dbReference type="PANTHER" id="PTHR30461">
    <property type="entry name" value="DNA-INVERTASE FROM LAMBDOID PROPHAGE"/>
    <property type="match status" value="1"/>
</dbReference>
<dbReference type="PROSITE" id="PS51737">
    <property type="entry name" value="RECOMBINASE_DNA_BIND"/>
    <property type="match status" value="1"/>
</dbReference>
<evidence type="ECO:0000259" key="3">
    <source>
        <dbReference type="PROSITE" id="PS51737"/>
    </source>
</evidence>
<dbReference type="PROSITE" id="PS51736">
    <property type="entry name" value="RECOMBINASES_3"/>
    <property type="match status" value="1"/>
</dbReference>
<evidence type="ECO:0000256" key="1">
    <source>
        <dbReference type="SAM" id="MobiDB-lite"/>
    </source>
</evidence>
<feature type="domain" description="Recombinase" evidence="3">
    <location>
        <begin position="157"/>
        <end position="220"/>
    </location>
</feature>